<dbReference type="PANTHER" id="PTHR34610:SF3">
    <property type="entry name" value="SSL7007 PROTEIN"/>
    <property type="match status" value="1"/>
</dbReference>
<dbReference type="CDD" id="cd09854">
    <property type="entry name" value="PIN_VapC-like"/>
    <property type="match status" value="1"/>
</dbReference>
<dbReference type="InterPro" id="IPR002716">
    <property type="entry name" value="PIN_dom"/>
</dbReference>
<organism evidence="2 3">
    <name type="scientific">Arcicella aurantiaca</name>
    <dbReference type="NCBI Taxonomy" id="591202"/>
    <lineage>
        <taxon>Bacteria</taxon>
        <taxon>Pseudomonadati</taxon>
        <taxon>Bacteroidota</taxon>
        <taxon>Cytophagia</taxon>
        <taxon>Cytophagales</taxon>
        <taxon>Flectobacillaceae</taxon>
        <taxon>Arcicella</taxon>
    </lineage>
</organism>
<dbReference type="Proteomes" id="UP000245489">
    <property type="component" value="Unassembled WGS sequence"/>
</dbReference>
<dbReference type="InterPro" id="IPR002850">
    <property type="entry name" value="PIN_toxin-like"/>
</dbReference>
<proteinExistence type="predicted"/>
<dbReference type="EMBL" id="QGGO01000010">
    <property type="protein sequence ID" value="PWK26641.1"/>
    <property type="molecule type" value="Genomic_DNA"/>
</dbReference>
<feature type="domain" description="PIN" evidence="1">
    <location>
        <begin position="3"/>
        <end position="109"/>
    </location>
</feature>
<accession>A0A316E7F1</accession>
<comment type="caution">
    <text evidence="2">The sequence shown here is derived from an EMBL/GenBank/DDBJ whole genome shotgun (WGS) entry which is preliminary data.</text>
</comment>
<dbReference type="PANTHER" id="PTHR34610">
    <property type="entry name" value="SSL7007 PROTEIN"/>
    <property type="match status" value="1"/>
</dbReference>
<dbReference type="InterPro" id="IPR029060">
    <property type="entry name" value="PIN-like_dom_sf"/>
</dbReference>
<evidence type="ECO:0000259" key="1">
    <source>
        <dbReference type="Pfam" id="PF13470"/>
    </source>
</evidence>
<dbReference type="OrthoDB" id="9802590at2"/>
<sequence length="139" mass="16285">MKCVIDTNGLLKSIPKRGQYKWLYEAWLDEQFTWVFSNEILSEYAELVERRYSTNAADFVLKILLTASNHERFEPSFKWNLVENDPDDNKFVDCAVGAGVDYLVTEDKHIRNLTKIEDLFPPVPVITFKEFKHILKNNP</sequence>
<name>A0A316E7F1_9BACT</name>
<protein>
    <submittedName>
        <fullName evidence="2">Putative PIN family toxin of toxin-antitoxin system</fullName>
    </submittedName>
</protein>
<dbReference type="SUPFAM" id="SSF88723">
    <property type="entry name" value="PIN domain-like"/>
    <property type="match status" value="1"/>
</dbReference>
<reference evidence="2 3" key="1">
    <citation type="submission" date="2018-05" db="EMBL/GenBank/DDBJ databases">
        <title>Genomic Encyclopedia of Archaeal and Bacterial Type Strains, Phase II (KMG-II): from individual species to whole genera.</title>
        <authorList>
            <person name="Goeker M."/>
        </authorList>
    </citation>
    <scope>NUCLEOTIDE SEQUENCE [LARGE SCALE GENOMIC DNA]</scope>
    <source>
        <strain evidence="2 3">DSM 22214</strain>
    </source>
</reference>
<dbReference type="RefSeq" id="WP_109742893.1">
    <property type="nucleotide sequence ID" value="NZ_QGGO01000010.1"/>
</dbReference>
<keyword evidence="3" id="KW-1185">Reference proteome</keyword>
<evidence type="ECO:0000313" key="3">
    <source>
        <dbReference type="Proteomes" id="UP000245489"/>
    </source>
</evidence>
<dbReference type="AlphaFoldDB" id="A0A316E7F1"/>
<dbReference type="Pfam" id="PF13470">
    <property type="entry name" value="PIN_3"/>
    <property type="match status" value="1"/>
</dbReference>
<dbReference type="NCBIfam" id="TIGR00305">
    <property type="entry name" value="putative toxin-antitoxin system toxin component, PIN family"/>
    <property type="match status" value="1"/>
</dbReference>
<gene>
    <name evidence="2" type="ORF">LV89_02150</name>
</gene>
<evidence type="ECO:0000313" key="2">
    <source>
        <dbReference type="EMBL" id="PWK26641.1"/>
    </source>
</evidence>
<dbReference type="Gene3D" id="3.40.50.1010">
    <property type="entry name" value="5'-nuclease"/>
    <property type="match status" value="1"/>
</dbReference>